<organism evidence="1 2">
    <name type="scientific">Piscibacillus salipiscarius</name>
    <dbReference type="NCBI Taxonomy" id="299480"/>
    <lineage>
        <taxon>Bacteria</taxon>
        <taxon>Bacillati</taxon>
        <taxon>Bacillota</taxon>
        <taxon>Bacilli</taxon>
        <taxon>Bacillales</taxon>
        <taxon>Bacillaceae</taxon>
        <taxon>Piscibacillus</taxon>
    </lineage>
</organism>
<name>A0ABW5Q6L1_9BACI</name>
<keyword evidence="2" id="KW-1185">Reference proteome</keyword>
<dbReference type="RefSeq" id="WP_377326887.1">
    <property type="nucleotide sequence ID" value="NZ_JBHUMZ010000007.1"/>
</dbReference>
<proteinExistence type="predicted"/>
<reference evidence="2" key="1">
    <citation type="journal article" date="2019" name="Int. J. Syst. Evol. Microbiol.">
        <title>The Global Catalogue of Microorganisms (GCM) 10K type strain sequencing project: providing services to taxonomists for standard genome sequencing and annotation.</title>
        <authorList>
            <consortium name="The Broad Institute Genomics Platform"/>
            <consortium name="The Broad Institute Genome Sequencing Center for Infectious Disease"/>
            <person name="Wu L."/>
            <person name="Ma J."/>
        </authorList>
    </citation>
    <scope>NUCLEOTIDE SEQUENCE [LARGE SCALE GENOMIC DNA]</scope>
    <source>
        <strain evidence="2">TISTR 1571</strain>
    </source>
</reference>
<protein>
    <submittedName>
        <fullName evidence="1">DUF2624 family protein</fullName>
    </submittedName>
</protein>
<evidence type="ECO:0000313" key="2">
    <source>
        <dbReference type="Proteomes" id="UP001597452"/>
    </source>
</evidence>
<dbReference type="Pfam" id="PF11116">
    <property type="entry name" value="DUF2624"/>
    <property type="match status" value="1"/>
</dbReference>
<dbReference type="InterPro" id="IPR020277">
    <property type="entry name" value="DUF2624"/>
</dbReference>
<dbReference type="Proteomes" id="UP001597452">
    <property type="component" value="Unassembled WGS sequence"/>
</dbReference>
<gene>
    <name evidence="1" type="ORF">ACFSW4_01035</name>
</gene>
<sequence length="90" mass="10740">MLKHLIRTKLYASTPDELMKYSKQYGISLTRQQANQLLQFIKKESIDPFSKQDRSKTYQYVEQHIGRQEAQQAERLLNQLAKQYNLDHLL</sequence>
<accession>A0ABW5Q6L1</accession>
<dbReference type="EMBL" id="JBHUMZ010000007">
    <property type="protein sequence ID" value="MFD2637454.1"/>
    <property type="molecule type" value="Genomic_DNA"/>
</dbReference>
<comment type="caution">
    <text evidence="1">The sequence shown here is derived from an EMBL/GenBank/DDBJ whole genome shotgun (WGS) entry which is preliminary data.</text>
</comment>
<evidence type="ECO:0000313" key="1">
    <source>
        <dbReference type="EMBL" id="MFD2637454.1"/>
    </source>
</evidence>